<proteinExistence type="predicted"/>
<evidence type="ECO:0000313" key="2">
    <source>
        <dbReference type="EMBL" id="PSN90009.1"/>
    </source>
</evidence>
<accession>A0A2R6AUG1</accession>
<evidence type="ECO:0000313" key="3">
    <source>
        <dbReference type="Proteomes" id="UP000240322"/>
    </source>
</evidence>
<feature type="transmembrane region" description="Helical" evidence="1">
    <location>
        <begin position="68"/>
        <end position="89"/>
    </location>
</feature>
<comment type="caution">
    <text evidence="2">The sequence shown here is derived from an EMBL/GenBank/DDBJ whole genome shotgun (WGS) entry which is preliminary data.</text>
</comment>
<keyword evidence="1" id="KW-1133">Transmembrane helix</keyword>
<organism evidence="2 3">
    <name type="scientific">Candidatus Marsarchaeota G2 archaeon OSP_D</name>
    <dbReference type="NCBI Taxonomy" id="1978157"/>
    <lineage>
        <taxon>Archaea</taxon>
        <taxon>Candidatus Marsarchaeota</taxon>
        <taxon>Candidatus Marsarchaeota group 2</taxon>
    </lineage>
</organism>
<evidence type="ECO:0000256" key="1">
    <source>
        <dbReference type="SAM" id="Phobius"/>
    </source>
</evidence>
<dbReference type="Proteomes" id="UP000240322">
    <property type="component" value="Unassembled WGS sequence"/>
</dbReference>
<gene>
    <name evidence="2" type="ORF">B9Q03_07740</name>
</gene>
<keyword evidence="1" id="KW-0472">Membrane</keyword>
<dbReference type="AlphaFoldDB" id="A0A2R6AUG1"/>
<dbReference type="EMBL" id="NEXE01000077">
    <property type="protein sequence ID" value="PSN90009.1"/>
    <property type="molecule type" value="Genomic_DNA"/>
</dbReference>
<keyword evidence="1" id="KW-0812">Transmembrane</keyword>
<reference evidence="2 3" key="1">
    <citation type="submission" date="2017-04" db="EMBL/GenBank/DDBJ databases">
        <title>Novel microbial lineages endemic to geothermal iron-oxide mats fill important gaps in the evolutionary history of Archaea.</title>
        <authorList>
            <person name="Jay Z.J."/>
            <person name="Beam J.P."/>
            <person name="Dlakic M."/>
            <person name="Rusch D.B."/>
            <person name="Kozubal M.A."/>
            <person name="Inskeep W.P."/>
        </authorList>
    </citation>
    <scope>NUCLEOTIDE SEQUENCE [LARGE SCALE GENOMIC DNA]</scope>
    <source>
        <strain evidence="2">OSP_D</strain>
    </source>
</reference>
<sequence>MTQEDKGELGVVEKRLPGVPKYYYWGKNPKNILAYYRDQAKSAAEAYSKANPAFFANDAQRRFYRVMLVLRIAKVAGVLAFGLLVYHLVG</sequence>
<name>A0A2R6AUG1_9ARCH</name>
<protein>
    <submittedName>
        <fullName evidence="2">Uncharacterized protein</fullName>
    </submittedName>
</protein>